<feature type="region of interest" description="Disordered" evidence="1">
    <location>
        <begin position="396"/>
        <end position="416"/>
    </location>
</feature>
<dbReference type="Proteomes" id="UP001551482">
    <property type="component" value="Unassembled WGS sequence"/>
</dbReference>
<evidence type="ECO:0000313" key="3">
    <source>
        <dbReference type="Proteomes" id="UP001551482"/>
    </source>
</evidence>
<name>A0ABV3DMR2_9ACTN</name>
<reference evidence="2 3" key="1">
    <citation type="submission" date="2024-06" db="EMBL/GenBank/DDBJ databases">
        <title>The Natural Products Discovery Center: Release of the First 8490 Sequenced Strains for Exploring Actinobacteria Biosynthetic Diversity.</title>
        <authorList>
            <person name="Kalkreuter E."/>
            <person name="Kautsar S.A."/>
            <person name="Yang D."/>
            <person name="Bader C.D."/>
            <person name="Teijaro C.N."/>
            <person name="Fluegel L."/>
            <person name="Davis C.M."/>
            <person name="Simpson J.R."/>
            <person name="Lauterbach L."/>
            <person name="Steele A.D."/>
            <person name="Gui C."/>
            <person name="Meng S."/>
            <person name="Li G."/>
            <person name="Viehrig K."/>
            <person name="Ye F."/>
            <person name="Su P."/>
            <person name="Kiefer A.F."/>
            <person name="Nichols A."/>
            <person name="Cepeda A.J."/>
            <person name="Yan W."/>
            <person name="Fan B."/>
            <person name="Jiang Y."/>
            <person name="Adhikari A."/>
            <person name="Zheng C.-J."/>
            <person name="Schuster L."/>
            <person name="Cowan T.M."/>
            <person name="Smanski M.J."/>
            <person name="Chevrette M.G."/>
            <person name="De Carvalho L.P.S."/>
            <person name="Shen B."/>
        </authorList>
    </citation>
    <scope>NUCLEOTIDE SEQUENCE [LARGE SCALE GENOMIC DNA]</scope>
    <source>
        <strain evidence="2 3">NPDC048946</strain>
    </source>
</reference>
<sequence length="541" mass="59736">MFKLIGRRRGLPREYRDFPDTPIEVSGQSVQRICRQYGLNLADTMTVIDAYRTLEADYAPFNTWLAASILRDLREAVRRDPHVHIVFLGRDGHALAAGCRGLDPDFVARHTVEARLSRPVMKALLRQHERREARAAGRPAPRTPAPQREEGTSRTSFVRSEVARRFREHGQLRNVRTYLQRLGLPVDNPDARVIVVDNGLLGSMSEAMHTAFGWDVQSHLALALVTPEHPRPTRIKGHLVHVPPEQPIGKAILPYVPDDPKLTLLSNQAITIWEAITQGPRESVARVSGRGPIDERFRVSAPNFRLTPPRWKNPEAVRAVRTAALLLGYRHAVGYRGRDLDAVLAELNKVRERFPQEIRRVVAGDPTVNRSFADLSWAGSWRWQFGSETQHKAAKRARSRALGVVPPQRQPHGLDRAPARAPLPGIEAHDSIGAVTGDTCAWCLPGPEPAFAPRLGGRGGPAPLRLVTPTSGRDMPSTHVDSAYDAVLGVLSRSLSPIQGSTANPVPDHSVIPVVKTGAYPDVHIALPSGRHLAKSLERAL</sequence>
<feature type="region of interest" description="Disordered" evidence="1">
    <location>
        <begin position="129"/>
        <end position="156"/>
    </location>
</feature>
<dbReference type="RefSeq" id="WP_358358331.1">
    <property type="nucleotide sequence ID" value="NZ_JBEZFP010000078.1"/>
</dbReference>
<keyword evidence="3" id="KW-1185">Reference proteome</keyword>
<organism evidence="2 3">
    <name type="scientific">Streptodolium elevatio</name>
    <dbReference type="NCBI Taxonomy" id="3157996"/>
    <lineage>
        <taxon>Bacteria</taxon>
        <taxon>Bacillati</taxon>
        <taxon>Actinomycetota</taxon>
        <taxon>Actinomycetes</taxon>
        <taxon>Kitasatosporales</taxon>
        <taxon>Streptomycetaceae</taxon>
        <taxon>Streptodolium</taxon>
    </lineage>
</organism>
<protein>
    <submittedName>
        <fullName evidence="2">Uncharacterized protein</fullName>
    </submittedName>
</protein>
<dbReference type="EMBL" id="JBEZFP010000078">
    <property type="protein sequence ID" value="MEU8137043.1"/>
    <property type="molecule type" value="Genomic_DNA"/>
</dbReference>
<evidence type="ECO:0000313" key="2">
    <source>
        <dbReference type="EMBL" id="MEU8137043.1"/>
    </source>
</evidence>
<proteinExistence type="predicted"/>
<comment type="caution">
    <text evidence="2">The sequence shown here is derived from an EMBL/GenBank/DDBJ whole genome shotgun (WGS) entry which is preliminary data.</text>
</comment>
<evidence type="ECO:0000256" key="1">
    <source>
        <dbReference type="SAM" id="MobiDB-lite"/>
    </source>
</evidence>
<accession>A0ABV3DMR2</accession>
<gene>
    <name evidence="2" type="ORF">AB0C36_26455</name>
</gene>